<sequence length="267" mass="28061">MKTPILVTGGTGNIGSHVVRRLRAAGKDVRILSRHPRANEPGIEHVPGDTVAGTGLAAALDGVDTVLHLAGGAKGDDIAAGHLADAARTAGTGHLILISVVGAEAMPIGYFRAKAAAEEALAGSGVRWTVLRAAQLYDFVWPVVRMLARMPLAPVPGGLCFEPVHVEEVAARLAELALGEPAGRVADLVGPEVLDVQKLLEGYWEVFGHRHPRLPIRIPGAIGRAYRNGENLAAPGAQRGQLGWTQFLAEQDAAARRGTVREQPRSA</sequence>
<proteinExistence type="predicted"/>
<protein>
    <submittedName>
        <fullName evidence="2">Uncharacterized protein YbjT (DUF2867 family)</fullName>
    </submittedName>
</protein>
<dbReference type="SUPFAM" id="SSF51735">
    <property type="entry name" value="NAD(P)-binding Rossmann-fold domains"/>
    <property type="match status" value="1"/>
</dbReference>
<dbReference type="PANTHER" id="PTHR12126:SF11">
    <property type="entry name" value="NADH DEHYDROGENASE [UBIQUINONE] 1 ALPHA SUBCOMPLEX SUBUNIT 9, MITOCHONDRIAL"/>
    <property type="match status" value="1"/>
</dbReference>
<dbReference type="InterPro" id="IPR016040">
    <property type="entry name" value="NAD(P)-bd_dom"/>
</dbReference>
<dbReference type="InterPro" id="IPR036291">
    <property type="entry name" value="NAD(P)-bd_dom_sf"/>
</dbReference>
<name>A0ABS4W9Z1_9MICC</name>
<gene>
    <name evidence="2" type="ORF">JOF46_000939</name>
</gene>
<organism evidence="2 3">
    <name type="scientific">Paeniglutamicibacter psychrophenolicus</name>
    <dbReference type="NCBI Taxonomy" id="257454"/>
    <lineage>
        <taxon>Bacteria</taxon>
        <taxon>Bacillati</taxon>
        <taxon>Actinomycetota</taxon>
        <taxon>Actinomycetes</taxon>
        <taxon>Micrococcales</taxon>
        <taxon>Micrococcaceae</taxon>
        <taxon>Paeniglutamicibacter</taxon>
    </lineage>
</organism>
<dbReference type="RefSeq" id="WP_209906262.1">
    <property type="nucleotide sequence ID" value="NZ_BAAAMI010000019.1"/>
</dbReference>
<dbReference type="EMBL" id="JAGIOE010000001">
    <property type="protein sequence ID" value="MBP2373027.1"/>
    <property type="molecule type" value="Genomic_DNA"/>
</dbReference>
<dbReference type="Pfam" id="PF13460">
    <property type="entry name" value="NAD_binding_10"/>
    <property type="match status" value="1"/>
</dbReference>
<evidence type="ECO:0000313" key="3">
    <source>
        <dbReference type="Proteomes" id="UP000766570"/>
    </source>
</evidence>
<dbReference type="PANTHER" id="PTHR12126">
    <property type="entry name" value="NADH-UBIQUINONE OXIDOREDUCTASE 39 KDA SUBUNIT-RELATED"/>
    <property type="match status" value="1"/>
</dbReference>
<dbReference type="Proteomes" id="UP000766570">
    <property type="component" value="Unassembled WGS sequence"/>
</dbReference>
<dbReference type="InterPro" id="IPR051207">
    <property type="entry name" value="ComplexI_NDUFA9_subunit"/>
</dbReference>
<feature type="domain" description="NAD(P)-binding" evidence="1">
    <location>
        <begin position="9"/>
        <end position="138"/>
    </location>
</feature>
<evidence type="ECO:0000259" key="1">
    <source>
        <dbReference type="Pfam" id="PF13460"/>
    </source>
</evidence>
<comment type="caution">
    <text evidence="2">The sequence shown here is derived from an EMBL/GenBank/DDBJ whole genome shotgun (WGS) entry which is preliminary data.</text>
</comment>
<evidence type="ECO:0000313" key="2">
    <source>
        <dbReference type="EMBL" id="MBP2373027.1"/>
    </source>
</evidence>
<keyword evidence="3" id="KW-1185">Reference proteome</keyword>
<dbReference type="Gene3D" id="3.40.50.720">
    <property type="entry name" value="NAD(P)-binding Rossmann-like Domain"/>
    <property type="match status" value="1"/>
</dbReference>
<accession>A0ABS4W9Z1</accession>
<reference evidence="2 3" key="1">
    <citation type="submission" date="2021-03" db="EMBL/GenBank/DDBJ databases">
        <title>Sequencing the genomes of 1000 actinobacteria strains.</title>
        <authorList>
            <person name="Klenk H.-P."/>
        </authorList>
    </citation>
    <scope>NUCLEOTIDE SEQUENCE [LARGE SCALE GENOMIC DNA]</scope>
    <source>
        <strain evidence="2 3">DSM 15454</strain>
    </source>
</reference>